<gene>
    <name evidence="3" type="ORF">C1SCF055_LOCUS3807</name>
</gene>
<keyword evidence="2" id="KW-0812">Transmembrane</keyword>
<feature type="compositionally biased region" description="Basic and acidic residues" evidence="1">
    <location>
        <begin position="1048"/>
        <end position="1060"/>
    </location>
</feature>
<feature type="region of interest" description="Disordered" evidence="1">
    <location>
        <begin position="1265"/>
        <end position="1291"/>
    </location>
</feature>
<keyword evidence="5" id="KW-1185">Reference proteome</keyword>
<dbReference type="Proteomes" id="UP001152797">
    <property type="component" value="Unassembled WGS sequence"/>
</dbReference>
<feature type="transmembrane region" description="Helical" evidence="2">
    <location>
        <begin position="1235"/>
        <end position="1257"/>
    </location>
</feature>
<proteinExistence type="predicted"/>
<accession>A0A9P1BNA6</accession>
<evidence type="ECO:0000256" key="2">
    <source>
        <dbReference type="SAM" id="Phobius"/>
    </source>
</evidence>
<organism evidence="3">
    <name type="scientific">Cladocopium goreaui</name>
    <dbReference type="NCBI Taxonomy" id="2562237"/>
    <lineage>
        <taxon>Eukaryota</taxon>
        <taxon>Sar</taxon>
        <taxon>Alveolata</taxon>
        <taxon>Dinophyceae</taxon>
        <taxon>Suessiales</taxon>
        <taxon>Symbiodiniaceae</taxon>
        <taxon>Cladocopium</taxon>
    </lineage>
</organism>
<dbReference type="EMBL" id="CAMXCT030000208">
    <property type="protein sequence ID" value="CAL4762815.1"/>
    <property type="molecule type" value="Genomic_DNA"/>
</dbReference>
<feature type="region of interest" description="Disordered" evidence="1">
    <location>
        <begin position="375"/>
        <end position="411"/>
    </location>
</feature>
<feature type="region of interest" description="Disordered" evidence="1">
    <location>
        <begin position="1329"/>
        <end position="1350"/>
    </location>
</feature>
<feature type="compositionally biased region" description="Basic residues" evidence="1">
    <location>
        <begin position="381"/>
        <end position="393"/>
    </location>
</feature>
<keyword evidence="2" id="KW-1133">Transmembrane helix</keyword>
<feature type="region of interest" description="Disordered" evidence="1">
    <location>
        <begin position="45"/>
        <end position="70"/>
    </location>
</feature>
<sequence length="1513" mass="170423">MQCSGVGLRLGGLVTNLAVTRLLQLHRLQSRRFMFADYKNEVMKGGRGAGRGHQHPGQGEGDPTAAADAAGPTLANGAGETAGAYYKGLDSGLAKSAPSAQGLCQRTYRAYRRRLELFSRQCLRRGSDVAVEGAFPVMSQLQDSAWDATEGIDYDDIELSENPFLPIRQTLDLLYQHEEEVELPERCQEFFEQFAREKGEELQAYIVRHQTMLRKLKELKVDVPPLLAGWHMLNRAGVPRWTHPQIKALCGGELNVKNVAKAMTRMFGGDSKPNMKDSALRGNDINMAEHYEDDYDYETEEAYYHHYEDEENFYEDYDDVDYVGDDDEPPPQEVEEAAIATEEAYISYLDSRKKMRELALARGFYPVVALDMGGHGEKGKKGGGGKGKGKGKGGKSSGAPKGKGKSFVPPGTKRFAFGRRGQGFKRYRLPASGIKEVPDEANMVEETEIDLDVHSKITDEINYNDSDAGWAIMDSGATRTVCGTRVWDKLAEYLVMRDLMHLVDTVNEVRDFRFGDGVILRSQSSMVIPVCVAKEWTKLKIHILPGTTPLLLARPDLEKWNVEVNYGQQSIKVNGKPVKPSRTSNGHYMINLFDDLQDVMNVTMLEDEDPEQVAYIGSVLTDDVSDLEMDIEVDMDGTGMEEAVQLVCSRLPSSERKMKFWEVYVDEGNLSAFLNRKDGVEARVFSLPDWNFDHRAEQIRFLDEMDREQPLHIMVAFECRLWSPMQNMNYRTDERKLLLAEMRAAEERTHLRFYNDIHKKGKAIGCDVTLEQPAEAMSWKTTTLESMRGYYETVLDRCRTGLKINPKDKTFVKKPTRFRSTTRIVAEAMNKACNCPGPHQQMMGQGKALKQMQNYEPGLVKMLGDAIFSSMEIAWRNRGQAELMMMEIVEKSTEEMKYLEQNKELIKIAGPEALKAITLLHRQLGHPSAQKLVVAVKQRDFPKEYVQVARNYKCPTCWSKQEPKAVRVATLRKAPHFNHTIAIDTFYVEWDEEKKGVLTVLDEYSRYEMDHVITEETAEVEIALLTKQDPFQYPGGYALADAAGDHHFDAKTPTDLKDDTQNADEPMEDQTSNSRSPEMAESPETASHDASRPPRRLHPMPEYVDPEPAGIWTDPGPPSAVAASTSTSTAAAPNNENNDDQAAEGDEQSPEERREPNIVENQDEMQPQGPGTQAQALKTYHEALRMASAVSEERNRILDGLPPRRQATVSGAKVADLNEANKILRFAKEGVVIPYIQIIVIVVLILVAMIASFLAGINYVRHREHQGDPGLPRDLQEPFIPDEENNRPPYEWDSSFVESSVTSVLNRSGEEPSFSTDGLAQPETHEGDILSATNTPRLPNGERVESSNGGVVSWLTPGQVVYLKGEGYYVYSDAEVNQRRTALQESMPPSVDEVMTPELITALMQGTLAPEQHMQVPLDASDWNGVRPDERAERSRILEDSLILGIEMEEMDNQRDAEARGLRARLRTVRELCLRCDRDYIEQKENKEIREDFVRCTLVIVRNILKLTISQDQ</sequence>
<feature type="region of interest" description="Disordered" evidence="1">
    <location>
        <begin position="1048"/>
        <end position="1174"/>
    </location>
</feature>
<keyword evidence="2" id="KW-0472">Membrane</keyword>
<protein>
    <submittedName>
        <fullName evidence="3">Uncharacterized protein</fullName>
    </submittedName>
</protein>
<feature type="compositionally biased region" description="Low complexity" evidence="1">
    <location>
        <begin position="1119"/>
        <end position="1133"/>
    </location>
</feature>
<dbReference type="EMBL" id="CAMXCT010000208">
    <property type="protein sequence ID" value="CAI3975503.1"/>
    <property type="molecule type" value="Genomic_DNA"/>
</dbReference>
<dbReference type="EMBL" id="CAMXCT020000208">
    <property type="protein sequence ID" value="CAL1128878.1"/>
    <property type="molecule type" value="Genomic_DNA"/>
</dbReference>
<name>A0A9P1BNA6_9DINO</name>
<comment type="caution">
    <text evidence="3">The sequence shown here is derived from an EMBL/GenBank/DDBJ whole genome shotgun (WGS) entry which is preliminary data.</text>
</comment>
<evidence type="ECO:0000313" key="5">
    <source>
        <dbReference type="Proteomes" id="UP001152797"/>
    </source>
</evidence>
<evidence type="ECO:0000313" key="4">
    <source>
        <dbReference type="EMBL" id="CAL1128878.1"/>
    </source>
</evidence>
<evidence type="ECO:0000313" key="3">
    <source>
        <dbReference type="EMBL" id="CAI3975503.1"/>
    </source>
</evidence>
<reference evidence="3" key="1">
    <citation type="submission" date="2022-10" db="EMBL/GenBank/DDBJ databases">
        <authorList>
            <person name="Chen Y."/>
            <person name="Dougan E. K."/>
            <person name="Chan C."/>
            <person name="Rhodes N."/>
            <person name="Thang M."/>
        </authorList>
    </citation>
    <scope>NUCLEOTIDE SEQUENCE</scope>
</reference>
<feature type="compositionally biased region" description="Acidic residues" evidence="1">
    <location>
        <begin position="1137"/>
        <end position="1149"/>
    </location>
</feature>
<reference evidence="4" key="2">
    <citation type="submission" date="2024-04" db="EMBL/GenBank/DDBJ databases">
        <authorList>
            <person name="Chen Y."/>
            <person name="Shah S."/>
            <person name="Dougan E. K."/>
            <person name="Thang M."/>
            <person name="Chan C."/>
        </authorList>
    </citation>
    <scope>NUCLEOTIDE SEQUENCE [LARGE SCALE GENOMIC DNA]</scope>
</reference>
<evidence type="ECO:0000256" key="1">
    <source>
        <dbReference type="SAM" id="MobiDB-lite"/>
    </source>
</evidence>